<dbReference type="Pfam" id="PF00109">
    <property type="entry name" value="ketoacyl-synt"/>
    <property type="match status" value="1"/>
</dbReference>
<dbReference type="Proteomes" id="UP000252107">
    <property type="component" value="Unassembled WGS sequence"/>
</dbReference>
<dbReference type="InterPro" id="IPR016035">
    <property type="entry name" value="Acyl_Trfase/lysoPLipase"/>
</dbReference>
<proteinExistence type="predicted"/>
<dbReference type="Pfam" id="PF00698">
    <property type="entry name" value="Acyl_transf_1"/>
    <property type="match status" value="3"/>
</dbReference>
<dbReference type="InterPro" id="IPR014030">
    <property type="entry name" value="Ketoacyl_synth_N"/>
</dbReference>
<dbReference type="FunFam" id="3.40.47.10:FF:000019">
    <property type="entry name" value="Polyketide synthase type I"/>
    <property type="match status" value="1"/>
</dbReference>
<dbReference type="GO" id="GO:0071770">
    <property type="term" value="P:DIM/DIP cell wall layer assembly"/>
    <property type="evidence" value="ECO:0007669"/>
    <property type="project" value="TreeGrafter"/>
</dbReference>
<dbReference type="Pfam" id="PF00550">
    <property type="entry name" value="PP-binding"/>
    <property type="match status" value="2"/>
</dbReference>
<dbReference type="InterPro" id="IPR050091">
    <property type="entry name" value="PKS_NRPS_Biosynth_Enz"/>
</dbReference>
<gene>
    <name evidence="6" type="ORF">A6770_35715</name>
</gene>
<dbReference type="GO" id="GO:0005737">
    <property type="term" value="C:cytoplasm"/>
    <property type="evidence" value="ECO:0007669"/>
    <property type="project" value="TreeGrafter"/>
</dbReference>
<evidence type="ECO:0000313" key="7">
    <source>
        <dbReference type="Proteomes" id="UP000252107"/>
    </source>
</evidence>
<keyword evidence="2" id="KW-0597">Phosphoprotein</keyword>
<protein>
    <recommendedName>
        <fullName evidence="8">Polyketide synthase</fullName>
    </recommendedName>
</protein>
<keyword evidence="1" id="KW-0596">Phosphopantetheine</keyword>
<evidence type="ECO:0000259" key="5">
    <source>
        <dbReference type="PROSITE" id="PS52004"/>
    </source>
</evidence>
<dbReference type="InterPro" id="IPR014031">
    <property type="entry name" value="Ketoacyl_synth_C"/>
</dbReference>
<name>A0A367S1V7_9NOSO</name>
<dbReference type="InterPro" id="IPR009081">
    <property type="entry name" value="PP-bd_ACP"/>
</dbReference>
<evidence type="ECO:0000256" key="2">
    <source>
        <dbReference type="ARBA" id="ARBA00022553"/>
    </source>
</evidence>
<dbReference type="InterPro" id="IPR014043">
    <property type="entry name" value="Acyl_transferase_dom"/>
</dbReference>
<dbReference type="Pfam" id="PF22621">
    <property type="entry name" value="CurL-like_PKS_C"/>
    <property type="match status" value="1"/>
</dbReference>
<dbReference type="SMART" id="SM00825">
    <property type="entry name" value="PKS_KS"/>
    <property type="match status" value="1"/>
</dbReference>
<dbReference type="InterPro" id="IPR020806">
    <property type="entry name" value="PKS_PP-bd"/>
</dbReference>
<dbReference type="InterPro" id="IPR020841">
    <property type="entry name" value="PKS_Beta-ketoAc_synthase_dom"/>
</dbReference>
<accession>A0A367S1V7</accession>
<dbReference type="PROSITE" id="PS00012">
    <property type="entry name" value="PHOSPHOPANTETHEINE"/>
    <property type="match status" value="2"/>
</dbReference>
<evidence type="ECO:0000256" key="1">
    <source>
        <dbReference type="ARBA" id="ARBA00022450"/>
    </source>
</evidence>
<dbReference type="SUPFAM" id="SSF55048">
    <property type="entry name" value="Probable ACP-binding domain of malonyl-CoA ACP transacylase"/>
    <property type="match status" value="1"/>
</dbReference>
<comment type="caution">
    <text evidence="6">The sequence shown here is derived from an EMBL/GenBank/DDBJ whole genome shotgun (WGS) entry which is preliminary data.</text>
</comment>
<keyword evidence="7" id="KW-1185">Reference proteome</keyword>
<dbReference type="InterPro" id="IPR006162">
    <property type="entry name" value="Ppantetheine_attach_site"/>
</dbReference>
<dbReference type="SMART" id="SM01294">
    <property type="entry name" value="PKS_PP_betabranch"/>
    <property type="match status" value="1"/>
</dbReference>
<evidence type="ECO:0000313" key="6">
    <source>
        <dbReference type="EMBL" id="RCJ41934.1"/>
    </source>
</evidence>
<dbReference type="SMART" id="SM00823">
    <property type="entry name" value="PKS_PP"/>
    <property type="match status" value="2"/>
</dbReference>
<dbReference type="SUPFAM" id="SSF52151">
    <property type="entry name" value="FabD/lysophospholipase-like"/>
    <property type="match status" value="2"/>
</dbReference>
<dbReference type="InterPro" id="IPR032821">
    <property type="entry name" value="PKS_assoc"/>
</dbReference>
<feature type="domain" description="Carrier" evidence="4">
    <location>
        <begin position="1362"/>
        <end position="1440"/>
    </location>
</feature>
<dbReference type="PANTHER" id="PTHR43775:SF37">
    <property type="entry name" value="SI:DKEY-61P9.11"/>
    <property type="match status" value="1"/>
</dbReference>
<evidence type="ECO:0000256" key="3">
    <source>
        <dbReference type="ARBA" id="ARBA00022679"/>
    </source>
</evidence>
<dbReference type="SMART" id="SM00827">
    <property type="entry name" value="PKS_AT"/>
    <property type="match status" value="2"/>
</dbReference>
<dbReference type="GO" id="GO:0005886">
    <property type="term" value="C:plasma membrane"/>
    <property type="evidence" value="ECO:0007669"/>
    <property type="project" value="TreeGrafter"/>
</dbReference>
<dbReference type="PANTHER" id="PTHR43775">
    <property type="entry name" value="FATTY ACID SYNTHASE"/>
    <property type="match status" value="1"/>
</dbReference>
<dbReference type="Pfam" id="PF16197">
    <property type="entry name" value="KAsynt_C_assoc"/>
    <property type="match status" value="1"/>
</dbReference>
<feature type="domain" description="Ketosynthase family 3 (KS3)" evidence="5">
    <location>
        <begin position="99"/>
        <end position="516"/>
    </location>
</feature>
<dbReference type="SUPFAM" id="SSF47336">
    <property type="entry name" value="ACP-like"/>
    <property type="match status" value="2"/>
</dbReference>
<dbReference type="Gene3D" id="3.40.47.10">
    <property type="match status" value="1"/>
</dbReference>
<evidence type="ECO:0008006" key="8">
    <source>
        <dbReference type="Google" id="ProtNLM"/>
    </source>
</evidence>
<reference evidence="6" key="1">
    <citation type="submission" date="2016-04" db="EMBL/GenBank/DDBJ databases">
        <authorList>
            <person name="Tabuchi Yagui T.R."/>
        </authorList>
    </citation>
    <scope>NUCLEOTIDE SEQUENCE [LARGE SCALE GENOMIC DNA]</scope>
    <source>
        <strain evidence="6">NIES-26</strain>
    </source>
</reference>
<organism evidence="6 7">
    <name type="scientific">Nostoc minutum NIES-26</name>
    <dbReference type="NCBI Taxonomy" id="1844469"/>
    <lineage>
        <taxon>Bacteria</taxon>
        <taxon>Bacillati</taxon>
        <taxon>Cyanobacteriota</taxon>
        <taxon>Cyanophyceae</taxon>
        <taxon>Nostocales</taxon>
        <taxon>Nostocaceae</taxon>
        <taxon>Nostoc</taxon>
    </lineage>
</organism>
<feature type="domain" description="Carrier" evidence="4">
    <location>
        <begin position="4"/>
        <end position="81"/>
    </location>
</feature>
<dbReference type="EMBL" id="LXQD01000018">
    <property type="protein sequence ID" value="RCJ41934.1"/>
    <property type="molecule type" value="Genomic_DNA"/>
</dbReference>
<dbReference type="SUPFAM" id="SSF53901">
    <property type="entry name" value="Thiolase-like"/>
    <property type="match status" value="1"/>
</dbReference>
<dbReference type="PROSITE" id="PS52004">
    <property type="entry name" value="KS3_2"/>
    <property type="match status" value="1"/>
</dbReference>
<dbReference type="InterPro" id="IPR036736">
    <property type="entry name" value="ACP-like_sf"/>
</dbReference>
<dbReference type="InterPro" id="IPR001227">
    <property type="entry name" value="Ac_transferase_dom_sf"/>
</dbReference>
<dbReference type="Pfam" id="PF02801">
    <property type="entry name" value="Ketoacyl-synt_C"/>
    <property type="match status" value="1"/>
</dbReference>
<sequence length="1484" mass="164508">MVEKSLQAIQGWLVLQLASLLETTPQYIDLESRFSDYGLDSVRATNLIENLATELGCQLSPTLIWEYPNIRALASYLAGTPNRQLVGTHNTRKSQKLTTEPIAIIGIACRFPRVQNTTAFWQLLKDGVDTISEVPAERWRKDTFYDDEIGTRWGGFLDEIDKFDPDFFGISPREAIQIDPQQRLMLKLSWETLADAGLPVETLRGSRTSVFVGAMWADYANLIRQTGLIAQHTATGQDLSIIANRISYIFGFQGASLTVNTACSSSLVAVHLACQSLRSGESTLALAGGVNLTISPNSTSVMSKFGGLSAEGRCKTFDANADGYVRGEGAGIVVLKPLSLALAAGDPIYCVIRGSAVNNDGFSNGLTAPNPKAQEALLQDAYEQAGINPNQVHYIEAHGTGTKLGDPIEAKALGAVLSSDRPVDRPLILGSVKTNIGHLEAAAGIAGLIKVVLAIQHRQIPSNLHFHQPNPEIPFDELHLQVQTSLTSWPYPEEPALAGVSSFGFGGTNCHVVVQELLNVSSRHSRFPLLVPLAANSEETLQSLCQELKVKLQTPELGLKELITGHQLDGSHKLAMIVDSHTTATEYLENFLQGKNCTGLYKSTEIRDRPIVFVFSGQGSQWFGMSKQLLESEPVFRATLEQCDRLMQQYVDWSLLEELTVWFEEKSRLNEIDVMWPILFAIEVALAALWKHWGIEPDVVVGHSIGEVAAAHVAGILNLSDAVRIIYHLSHNAVTQSGSGAMALVGLPWEKAKAVTLSYEGSVYPAIDNSPISTVLSGNQAALETLLAQLRRDNIFGRLVKTNIAVHTPQMESLEVSLLEVLQDIKPQPAATLMISTLTGTPLDGQHFDVSYWASLLKKPVLFSQAIAYLLAKGFDTFLEVSPHPILAPAIKQILQHYDREGTVLESLRRDKDERYAILQSLGQLYTHGESIRWHNVYNQHFHAEIEDSQNSSLTSQPQVQLFPLSAQTPAALKDLSKKLYIQLTEHQISLNDLCYSASRRWSHLNHRLAVAIASIEELKQYLNLFAQDNLDGTSDFIWENRRRQDASVVFVFSSQGSQWPTMGRELLAESVFQAVCQECDREFRRYLNWSVLEEIQKPEDESRLGETAYAQPAIYTIQVALAALWRSWGIIPKAVVGHSLGEVAAAYVAGILTLADAVQIVFHRSRLMQQATGQGKTPFQEELTFVLQEIKPKEPSTPIFSTVTGSAYKIGDFNANYWSRNIKEPVRFAQAIGAIANEGYDIFVEIAPHPVLSQSIIQCVPEKKVIALPSLRSNQGDRTEMLKSLGQLYTLGLPVNWFQLYPTPGRYVRPPSYPWQEQRYWFKETHPLPTVQEIVPQELESASQQQQVSELSQLQLISENDRLTFLITHIQTEIAKILGLSSGQLPDTKIGFFAMGMDSLMVVQLRDRLKTSLGHSLSATVAFNYPTIEALAEYFAKEVFSASVKSDNLLHHNKNNLEVTANMLEDFSEEEMEALLLKKLQSI</sequence>
<dbReference type="InterPro" id="IPR016039">
    <property type="entry name" value="Thiolase-like"/>
</dbReference>
<keyword evidence="3" id="KW-0808">Transferase</keyword>
<dbReference type="PROSITE" id="PS50075">
    <property type="entry name" value="CARRIER"/>
    <property type="match status" value="2"/>
</dbReference>
<dbReference type="GO" id="GO:0031177">
    <property type="term" value="F:phosphopantetheine binding"/>
    <property type="evidence" value="ECO:0007669"/>
    <property type="project" value="InterPro"/>
</dbReference>
<dbReference type="InterPro" id="IPR016036">
    <property type="entry name" value="Malonyl_transacylase_ACP-bd"/>
</dbReference>
<dbReference type="Gene3D" id="3.30.70.3290">
    <property type="match status" value="1"/>
</dbReference>
<dbReference type="GO" id="GO:0004312">
    <property type="term" value="F:fatty acid synthase activity"/>
    <property type="evidence" value="ECO:0007669"/>
    <property type="project" value="TreeGrafter"/>
</dbReference>
<dbReference type="Gene3D" id="1.10.1200.10">
    <property type="entry name" value="ACP-like"/>
    <property type="match status" value="2"/>
</dbReference>
<dbReference type="Gene3D" id="3.40.366.10">
    <property type="entry name" value="Malonyl-Coenzyme A Acyl Carrier Protein, domain 2"/>
    <property type="match status" value="2"/>
</dbReference>
<dbReference type="GO" id="GO:0006633">
    <property type="term" value="P:fatty acid biosynthetic process"/>
    <property type="evidence" value="ECO:0007669"/>
    <property type="project" value="TreeGrafter"/>
</dbReference>
<evidence type="ECO:0000259" key="4">
    <source>
        <dbReference type="PROSITE" id="PS50075"/>
    </source>
</evidence>
<dbReference type="CDD" id="cd00833">
    <property type="entry name" value="PKS"/>
    <property type="match status" value="1"/>
</dbReference>